<dbReference type="Pfam" id="PF14253">
    <property type="entry name" value="AbiH"/>
    <property type="match status" value="1"/>
</dbReference>
<dbReference type="KEGG" id="cbei:LF65_03235"/>
<reference evidence="2" key="1">
    <citation type="submission" date="2014-12" db="EMBL/GenBank/DDBJ databases">
        <title>Genome sequence of Clostridium beijerinckii strain 59B.</title>
        <authorList>
            <person name="Little G.T."/>
            <person name="Minton N.P."/>
        </authorList>
    </citation>
    <scope>NUCLEOTIDE SEQUENCE [LARGE SCALE GENOMIC DNA]</scope>
    <source>
        <strain evidence="2">59B</strain>
    </source>
</reference>
<organism evidence="1 2">
    <name type="scientific">Clostridium beijerinckii</name>
    <name type="common">Clostridium MP</name>
    <dbReference type="NCBI Taxonomy" id="1520"/>
    <lineage>
        <taxon>Bacteria</taxon>
        <taxon>Bacillati</taxon>
        <taxon>Bacillota</taxon>
        <taxon>Clostridia</taxon>
        <taxon>Eubacteriales</taxon>
        <taxon>Clostridiaceae</taxon>
        <taxon>Clostridium</taxon>
    </lineage>
</organism>
<gene>
    <name evidence="1" type="ORF">LF65_03235</name>
</gene>
<name>A0A0B5QSG4_CLOBE</name>
<proteinExistence type="predicted"/>
<evidence type="ECO:0008006" key="3">
    <source>
        <dbReference type="Google" id="ProtNLM"/>
    </source>
</evidence>
<dbReference type="EMBL" id="CP010086">
    <property type="protein sequence ID" value="AJG99798.2"/>
    <property type="molecule type" value="Genomic_DNA"/>
</dbReference>
<accession>A0A0B5QSG4</accession>
<dbReference type="STRING" id="1520.LF65_03235"/>
<evidence type="ECO:0000313" key="1">
    <source>
        <dbReference type="EMBL" id="AJG99798.2"/>
    </source>
</evidence>
<dbReference type="AlphaFoldDB" id="A0A0B5QSG4"/>
<dbReference type="Proteomes" id="UP000031866">
    <property type="component" value="Chromosome"/>
</dbReference>
<evidence type="ECO:0000313" key="2">
    <source>
        <dbReference type="Proteomes" id="UP000031866"/>
    </source>
</evidence>
<dbReference type="InterPro" id="IPR025935">
    <property type="entry name" value="AbiH"/>
</dbReference>
<protein>
    <recommendedName>
        <fullName evidence="3">Bacteriophage abortive infection AbiH</fullName>
    </recommendedName>
</protein>
<sequence length="265" mass="31632">MYNFFPESKKEVVEKYLWKEFENNLSGVNEVEIIDGANSIDMGLEGGDIEIEDTLNDYWEEQYGFIERLNEFINLWINQINIDVDKKTNIVKSDEDDLFLLFNYTLLLEKIYEIEKYNILHIHGCVDEWYDSSPVIGHGDSIKISEIKRRAYEAGEEFEEKECSICNALANYYERSYKDVQHYIFENRNFFERLNKVNKIYVIGHSLGKVDMPYFKEIKKHIKQDVIWNVYWHDDGDDIIFKQKIMSLGINNENINLIMSKEFFK</sequence>